<comment type="catalytic activity">
    <reaction evidence="1 4">
        <text>(4aS,6R)-4a-hydroxy-L-erythro-5,6,7,8-tetrahydrobiopterin = (6R)-L-erythro-6,7-dihydrobiopterin + H2O</text>
        <dbReference type="Rhea" id="RHEA:11920"/>
        <dbReference type="ChEBI" id="CHEBI:15377"/>
        <dbReference type="ChEBI" id="CHEBI:15642"/>
        <dbReference type="ChEBI" id="CHEBI:43120"/>
        <dbReference type="EC" id="4.2.1.96"/>
    </reaction>
</comment>
<dbReference type="GO" id="GO:0006729">
    <property type="term" value="P:tetrahydrobiopterin biosynthetic process"/>
    <property type="evidence" value="ECO:0007669"/>
    <property type="project" value="InterPro"/>
</dbReference>
<dbReference type="OrthoDB" id="10495at2157"/>
<evidence type="ECO:0000256" key="2">
    <source>
        <dbReference type="ARBA" id="ARBA00006472"/>
    </source>
</evidence>
<dbReference type="InterPro" id="IPR036428">
    <property type="entry name" value="PCD_sf"/>
</dbReference>
<dbReference type="EMBL" id="CP031310">
    <property type="protein sequence ID" value="QCC52244.1"/>
    <property type="molecule type" value="Genomic_DNA"/>
</dbReference>
<dbReference type="GO" id="GO:0008124">
    <property type="term" value="F:4-alpha-hydroxytetrahydrobiopterin dehydratase activity"/>
    <property type="evidence" value="ECO:0007669"/>
    <property type="project" value="UniProtKB-UniRule"/>
</dbReference>
<protein>
    <recommendedName>
        <fullName evidence="4">Putative pterin-4-alpha-carbinolamine dehydratase</fullName>
        <shortName evidence="4">PHS</shortName>
        <ecNumber evidence="4">4.2.1.96</ecNumber>
    </recommendedName>
    <alternativeName>
        <fullName evidence="4">4-alpha-hydroxy-tetrahydropterin dehydratase</fullName>
    </alternativeName>
    <alternativeName>
        <fullName evidence="4">Pterin carbinolamine dehydratase</fullName>
        <shortName evidence="4">PCD</shortName>
    </alternativeName>
</protein>
<dbReference type="CDD" id="cd00488">
    <property type="entry name" value="PCD_DCoH"/>
    <property type="match status" value="1"/>
</dbReference>
<dbReference type="PANTHER" id="PTHR12599:SF0">
    <property type="entry name" value="PTERIN-4-ALPHA-CARBINOLAMINE DEHYDRATASE"/>
    <property type="match status" value="1"/>
</dbReference>
<dbReference type="InterPro" id="IPR001533">
    <property type="entry name" value="Pterin_deHydtase"/>
</dbReference>
<name>A0A4D6HDS0_9EURY</name>
<dbReference type="KEGG" id="hsn:DV733_13825"/>
<dbReference type="GeneID" id="39848960"/>
<evidence type="ECO:0000313" key="6">
    <source>
        <dbReference type="Proteomes" id="UP000296706"/>
    </source>
</evidence>
<dbReference type="Proteomes" id="UP000296706">
    <property type="component" value="Chromosome"/>
</dbReference>
<dbReference type="RefSeq" id="WP_049992571.1">
    <property type="nucleotide sequence ID" value="NZ_CP031310.1"/>
</dbReference>
<dbReference type="EC" id="4.2.1.96" evidence="4"/>
<dbReference type="PANTHER" id="PTHR12599">
    <property type="entry name" value="PTERIN-4-ALPHA-CARBINOLAMINE DEHYDRATASE"/>
    <property type="match status" value="1"/>
</dbReference>
<keyword evidence="3 4" id="KW-0456">Lyase</keyword>
<dbReference type="STRING" id="1457250.GCA_000755225_01628"/>
<comment type="similarity">
    <text evidence="2 4">Belongs to the pterin-4-alpha-carbinolamine dehydratase family.</text>
</comment>
<reference evidence="5 6" key="1">
    <citation type="journal article" date="2019" name="Nat. Commun.">
        <title>A new type of DNA phosphorothioation-based antiviral system in archaea.</title>
        <authorList>
            <person name="Xiong L."/>
            <person name="Liu S."/>
            <person name="Chen S."/>
            <person name="Xiao Y."/>
            <person name="Zhu B."/>
            <person name="Gao Y."/>
            <person name="Zhang Y."/>
            <person name="Chen B."/>
            <person name="Luo J."/>
            <person name="Deng Z."/>
            <person name="Chen X."/>
            <person name="Wang L."/>
            <person name="Chen S."/>
        </authorList>
    </citation>
    <scope>NUCLEOTIDE SEQUENCE [LARGE SCALE GENOMIC DNA]</scope>
    <source>
        <strain evidence="5 6">CBA1105</strain>
    </source>
</reference>
<keyword evidence="6" id="KW-1185">Reference proteome</keyword>
<proteinExistence type="inferred from homology"/>
<organism evidence="5 6">
    <name type="scientific">Halapricum salinum</name>
    <dbReference type="NCBI Taxonomy" id="1457250"/>
    <lineage>
        <taxon>Archaea</taxon>
        <taxon>Methanobacteriati</taxon>
        <taxon>Methanobacteriota</taxon>
        <taxon>Stenosarchaea group</taxon>
        <taxon>Halobacteria</taxon>
        <taxon>Halobacteriales</taxon>
        <taxon>Haloarculaceae</taxon>
        <taxon>Halapricum</taxon>
    </lineage>
</organism>
<dbReference type="SUPFAM" id="SSF55248">
    <property type="entry name" value="PCD-like"/>
    <property type="match status" value="1"/>
</dbReference>
<dbReference type="NCBIfam" id="NF002017">
    <property type="entry name" value="PRK00823.1-2"/>
    <property type="match status" value="1"/>
</dbReference>
<dbReference type="Pfam" id="PF01329">
    <property type="entry name" value="Pterin_4a"/>
    <property type="match status" value="1"/>
</dbReference>
<evidence type="ECO:0000256" key="3">
    <source>
        <dbReference type="ARBA" id="ARBA00023239"/>
    </source>
</evidence>
<evidence type="ECO:0000256" key="1">
    <source>
        <dbReference type="ARBA" id="ARBA00001554"/>
    </source>
</evidence>
<evidence type="ECO:0000256" key="4">
    <source>
        <dbReference type="HAMAP-Rule" id="MF_00434"/>
    </source>
</evidence>
<sequence>MSDLLTDDEIEAQLPEGWERKGEEIVRVFEFDSYLPGVGFASAVGGLAEDAWHHPEITITWGEVEVRLTTHDAGGITEKDIDLAERCNGIYD</sequence>
<dbReference type="Gene3D" id="3.30.1360.20">
    <property type="entry name" value="Transcriptional coactivator/pterin dehydratase"/>
    <property type="match status" value="1"/>
</dbReference>
<gene>
    <name evidence="5" type="ORF">DV733_13825</name>
</gene>
<evidence type="ECO:0000313" key="5">
    <source>
        <dbReference type="EMBL" id="QCC52244.1"/>
    </source>
</evidence>
<accession>A0A4D6HDS0</accession>
<dbReference type="AlphaFoldDB" id="A0A4D6HDS0"/>
<dbReference type="HAMAP" id="MF_00434">
    <property type="entry name" value="Pterin_4_alpha"/>
    <property type="match status" value="1"/>
</dbReference>